<dbReference type="EMBL" id="GBXM01096585">
    <property type="protein sequence ID" value="JAH11992.1"/>
    <property type="molecule type" value="Transcribed_RNA"/>
</dbReference>
<proteinExistence type="predicted"/>
<sequence>MQNVSFVLVGLANIVCCNLAWFGIGAFGGRPGFCKC</sequence>
<reference evidence="2" key="2">
    <citation type="journal article" date="2015" name="Fish Shellfish Immunol.">
        <title>Early steps in the European eel (Anguilla anguilla)-Vibrio vulnificus interaction in the gills: Role of the RtxA13 toxin.</title>
        <authorList>
            <person name="Callol A."/>
            <person name="Pajuelo D."/>
            <person name="Ebbesson L."/>
            <person name="Teles M."/>
            <person name="MacKenzie S."/>
            <person name="Amaro C."/>
        </authorList>
    </citation>
    <scope>NUCLEOTIDE SEQUENCE</scope>
</reference>
<accession>A0A0E9Q640</accession>
<protein>
    <submittedName>
        <fullName evidence="2">Uncharacterized protein</fullName>
    </submittedName>
</protein>
<name>A0A0E9Q640_ANGAN</name>
<organism evidence="2">
    <name type="scientific">Anguilla anguilla</name>
    <name type="common">European freshwater eel</name>
    <name type="synonym">Muraena anguilla</name>
    <dbReference type="NCBI Taxonomy" id="7936"/>
    <lineage>
        <taxon>Eukaryota</taxon>
        <taxon>Metazoa</taxon>
        <taxon>Chordata</taxon>
        <taxon>Craniata</taxon>
        <taxon>Vertebrata</taxon>
        <taxon>Euteleostomi</taxon>
        <taxon>Actinopterygii</taxon>
        <taxon>Neopterygii</taxon>
        <taxon>Teleostei</taxon>
        <taxon>Anguilliformes</taxon>
        <taxon>Anguillidae</taxon>
        <taxon>Anguilla</taxon>
    </lineage>
</organism>
<keyword evidence="1" id="KW-0472">Membrane</keyword>
<keyword evidence="1" id="KW-0812">Transmembrane</keyword>
<feature type="transmembrane region" description="Helical" evidence="1">
    <location>
        <begin position="6"/>
        <end position="27"/>
    </location>
</feature>
<evidence type="ECO:0000256" key="1">
    <source>
        <dbReference type="SAM" id="Phobius"/>
    </source>
</evidence>
<keyword evidence="1" id="KW-1133">Transmembrane helix</keyword>
<dbReference type="AlphaFoldDB" id="A0A0E9Q640"/>
<reference evidence="2" key="1">
    <citation type="submission" date="2014-11" db="EMBL/GenBank/DDBJ databases">
        <authorList>
            <person name="Amaro Gonzalez C."/>
        </authorList>
    </citation>
    <scope>NUCLEOTIDE SEQUENCE</scope>
</reference>
<evidence type="ECO:0000313" key="2">
    <source>
        <dbReference type="EMBL" id="JAH11992.1"/>
    </source>
</evidence>